<feature type="domain" description="Condensation" evidence="1">
    <location>
        <begin position="2"/>
        <end position="57"/>
    </location>
</feature>
<dbReference type="PANTHER" id="PTHR45527:SF1">
    <property type="entry name" value="FATTY ACID SYNTHASE"/>
    <property type="match status" value="1"/>
</dbReference>
<evidence type="ECO:0000313" key="3">
    <source>
        <dbReference type="Proteomes" id="UP000031970"/>
    </source>
</evidence>
<dbReference type="InterPro" id="IPR001242">
    <property type="entry name" value="Condensation_dom"/>
</dbReference>
<organism evidence="2 3">
    <name type="scientific">Bacillus subtilis subsp. subtilis</name>
    <dbReference type="NCBI Taxonomy" id="135461"/>
    <lineage>
        <taxon>Bacteria</taxon>
        <taxon>Bacillati</taxon>
        <taxon>Bacillota</taxon>
        <taxon>Bacilli</taxon>
        <taxon>Bacillales</taxon>
        <taxon>Bacillaceae</taxon>
        <taxon>Bacillus</taxon>
    </lineage>
</organism>
<dbReference type="PANTHER" id="PTHR45527">
    <property type="entry name" value="NONRIBOSOMAL PEPTIDE SYNTHETASE"/>
    <property type="match status" value="1"/>
</dbReference>
<dbReference type="SUPFAM" id="SSF52777">
    <property type="entry name" value="CoA-dependent acyltransferases"/>
    <property type="match status" value="1"/>
</dbReference>
<evidence type="ECO:0000259" key="1">
    <source>
        <dbReference type="Pfam" id="PF00668"/>
    </source>
</evidence>
<dbReference type="Pfam" id="PF00668">
    <property type="entry name" value="Condensation"/>
    <property type="match status" value="1"/>
</dbReference>
<evidence type="ECO:0000313" key="2">
    <source>
        <dbReference type="EMBL" id="KIL31131.1"/>
    </source>
</evidence>
<gene>
    <name evidence="2" type="ORF">B4067_2014</name>
</gene>
<protein>
    <recommendedName>
        <fullName evidence="1">Condensation domain-containing protein</fullName>
    </recommendedName>
</protein>
<dbReference type="Proteomes" id="UP000031970">
    <property type="component" value="Unassembled WGS sequence"/>
</dbReference>
<accession>A0ABD3ZSK8</accession>
<comment type="caution">
    <text evidence="2">The sequence shown here is derived from an EMBL/GenBank/DDBJ whole genome shotgun (WGS) entry which is preliminary data.</text>
</comment>
<reference evidence="2 3" key="1">
    <citation type="submission" date="2014-11" db="EMBL/GenBank/DDBJ databases">
        <title>Draft Genome Sequences of Nine Bacillus subtilis Strains that Form Spores with High Heat-Resistance.</title>
        <authorList>
            <person name="Krawcyk A.O."/>
            <person name="Berendsen E.M."/>
            <person name="de Jong A."/>
            <person name="Holsappel S."/>
            <person name="Eijlander R.T."/>
            <person name="Wells-Bennik M."/>
            <person name="Kuipers O.P."/>
        </authorList>
    </citation>
    <scope>NUCLEOTIDE SEQUENCE [LARGE SCALE GENOMIC DNA]</scope>
    <source>
        <strain evidence="2 3">B4067</strain>
    </source>
</reference>
<name>A0ABD3ZSK8_BACIU</name>
<proteinExistence type="predicted"/>
<dbReference type="AlphaFoldDB" id="A0ABD3ZSK8"/>
<sequence length="62" mass="6748">MVFSLSKSLTDKLKETAKQHGVTLATLIQAVWGVMLQQYNRTDDVVFGAVVSGRPSEIPGVE</sequence>
<dbReference type="EMBL" id="JSXS01000073">
    <property type="protein sequence ID" value="KIL31131.1"/>
    <property type="molecule type" value="Genomic_DNA"/>
</dbReference>
<dbReference type="Gene3D" id="3.30.559.30">
    <property type="entry name" value="Nonribosomal peptide synthetase, condensation domain"/>
    <property type="match status" value="1"/>
</dbReference>